<sequence>MGLGHQEQQRRWQMQGTALQTQELDLRLSMEFPDQRVHPRGYQAMIDQNLQVMDLRREGMGLTRPSLGTDSAEDRLGSCRFVEMGYQVRILAYKGDAALPGSPIDGDAAAGARPPALPLGEELPGVTGVGRMLFSGVEPGEGPVGLPPPGELGNGLKEGPLMGETGTGADAEAPEGAGPGPEEETTAGVNPELTPGVDIPADADGETTPGVKPDTTPGVDTPTEGALVAAAEPAAEGDPVGVAPGREPPPGVEPVPEVDPAAGVETPVGLPTDTVPGAWADPAADGETITGVDRPPGLGLETRETRIEPPQGAEEKVGDQPGELTSGSVGVGPLPGVRPGADPDPAVDGEIAGEDRPGSGDGTADSDPETDAELGADVGFGADAETPVGVDVPGAADEKGVTVGDGKLAPALYQLLTEKRSQVWRSMEQWAPEGQRQDWKQYLVKIQR</sequence>
<accession>A0A1J7J9X1</accession>
<feature type="compositionally biased region" description="Low complexity" evidence="1">
    <location>
        <begin position="154"/>
        <end position="176"/>
    </location>
</feature>
<evidence type="ECO:0000313" key="2">
    <source>
        <dbReference type="EMBL" id="OIW25996.1"/>
    </source>
</evidence>
<evidence type="ECO:0000256" key="1">
    <source>
        <dbReference type="SAM" id="MobiDB-lite"/>
    </source>
</evidence>
<dbReference type="Proteomes" id="UP000182658">
    <property type="component" value="Unassembled WGS sequence"/>
</dbReference>
<dbReference type="EMBL" id="KV875101">
    <property type="protein sequence ID" value="OIW25996.1"/>
    <property type="molecule type" value="Genomic_DNA"/>
</dbReference>
<protein>
    <submittedName>
        <fullName evidence="2">Uncharacterized protein</fullName>
    </submittedName>
</protein>
<feature type="compositionally biased region" description="Low complexity" evidence="1">
    <location>
        <begin position="234"/>
        <end position="245"/>
    </location>
</feature>
<dbReference type="InParanoid" id="A0A1J7J9X1"/>
<dbReference type="AlphaFoldDB" id="A0A1J7J9X1"/>
<organism evidence="2 3">
    <name type="scientific">Coniochaeta ligniaria NRRL 30616</name>
    <dbReference type="NCBI Taxonomy" id="1408157"/>
    <lineage>
        <taxon>Eukaryota</taxon>
        <taxon>Fungi</taxon>
        <taxon>Dikarya</taxon>
        <taxon>Ascomycota</taxon>
        <taxon>Pezizomycotina</taxon>
        <taxon>Sordariomycetes</taxon>
        <taxon>Sordariomycetidae</taxon>
        <taxon>Coniochaetales</taxon>
        <taxon>Coniochaetaceae</taxon>
        <taxon>Coniochaeta</taxon>
    </lineage>
</organism>
<gene>
    <name evidence="2" type="ORF">CONLIGDRAFT_684535</name>
</gene>
<name>A0A1J7J9X1_9PEZI</name>
<feature type="compositionally biased region" description="Low complexity" evidence="1">
    <location>
        <begin position="327"/>
        <end position="340"/>
    </location>
</feature>
<evidence type="ECO:0000313" key="3">
    <source>
        <dbReference type="Proteomes" id="UP000182658"/>
    </source>
</evidence>
<feature type="compositionally biased region" description="Acidic residues" evidence="1">
    <location>
        <begin position="364"/>
        <end position="374"/>
    </location>
</feature>
<feature type="region of interest" description="Disordered" evidence="1">
    <location>
        <begin position="280"/>
        <end position="375"/>
    </location>
</feature>
<reference evidence="2 3" key="1">
    <citation type="submission" date="2016-10" db="EMBL/GenBank/DDBJ databases">
        <title>Draft genome sequence of Coniochaeta ligniaria NRRL30616, a lignocellulolytic fungus for bioabatement of inhibitors in plant biomass hydrolysates.</title>
        <authorList>
            <consortium name="DOE Joint Genome Institute"/>
            <person name="Jimenez D.J."/>
            <person name="Hector R.E."/>
            <person name="Riley R."/>
            <person name="Sun H."/>
            <person name="Grigoriev I.V."/>
            <person name="Van Elsas J.D."/>
            <person name="Nichols N.N."/>
        </authorList>
    </citation>
    <scope>NUCLEOTIDE SEQUENCE [LARGE SCALE GENOMIC DNA]</scope>
    <source>
        <strain evidence="2 3">NRRL 30616</strain>
    </source>
</reference>
<feature type="region of interest" description="Disordered" evidence="1">
    <location>
        <begin position="140"/>
        <end position="220"/>
    </location>
</feature>
<keyword evidence="3" id="KW-1185">Reference proteome</keyword>
<feature type="compositionally biased region" description="Basic and acidic residues" evidence="1">
    <location>
        <begin position="301"/>
        <end position="318"/>
    </location>
</feature>
<proteinExistence type="predicted"/>
<feature type="region of interest" description="Disordered" evidence="1">
    <location>
        <begin position="234"/>
        <end position="253"/>
    </location>
</feature>